<comment type="caution">
    <text evidence="2">The sequence shown here is derived from an EMBL/GenBank/DDBJ whole genome shotgun (WGS) entry which is preliminary data.</text>
</comment>
<reference evidence="2 3" key="1">
    <citation type="submission" date="2017-09" db="EMBL/GenBank/DDBJ databases">
        <title>Depth-based differentiation of microbial function through sediment-hosted aquifers and enrichment of novel symbionts in the deep terrestrial subsurface.</title>
        <authorList>
            <person name="Probst A.J."/>
            <person name="Ladd B."/>
            <person name="Jarett J.K."/>
            <person name="Geller-Mcgrath D.E."/>
            <person name="Sieber C.M."/>
            <person name="Emerson J.B."/>
            <person name="Anantharaman K."/>
            <person name="Thomas B.C."/>
            <person name="Malmstrom R."/>
            <person name="Stieglmeier M."/>
            <person name="Klingl A."/>
            <person name="Woyke T."/>
            <person name="Ryan C.M."/>
            <person name="Banfield J.F."/>
        </authorList>
    </citation>
    <scope>NUCLEOTIDE SEQUENCE [LARGE SCALE GENOMIC DNA]</scope>
    <source>
        <strain evidence="2">CG07_land_8_20_14_0_80_42_15</strain>
    </source>
</reference>
<name>A0A2J0KUW4_9BACT</name>
<gene>
    <name evidence="2" type="ORF">COS99_01010</name>
</gene>
<evidence type="ECO:0000313" key="3">
    <source>
        <dbReference type="Proteomes" id="UP000230052"/>
    </source>
</evidence>
<evidence type="ECO:0000313" key="2">
    <source>
        <dbReference type="EMBL" id="PIU42292.1"/>
    </source>
</evidence>
<protein>
    <recommendedName>
        <fullName evidence="4">Type 4 fimbrial biogenesis protein PilX N-terminal domain-containing protein</fullName>
    </recommendedName>
</protein>
<dbReference type="AlphaFoldDB" id="A0A2J0KUW4"/>
<organism evidence="2 3">
    <name type="scientific">Candidatus Aquitaenariimonas noxiae</name>
    <dbReference type="NCBI Taxonomy" id="1974741"/>
    <lineage>
        <taxon>Bacteria</taxon>
        <taxon>Pseudomonadati</taxon>
        <taxon>Candidatus Omnitrophota</taxon>
        <taxon>Candidatus Aquitaenariimonas</taxon>
    </lineage>
</organism>
<keyword evidence="1" id="KW-0472">Membrane</keyword>
<evidence type="ECO:0008006" key="4">
    <source>
        <dbReference type="Google" id="ProtNLM"/>
    </source>
</evidence>
<sequence length="122" mass="13594">MKARSRLIGKQGAVLITTIIILTFLAVLGMSLIAFLFSRTAYSQMQLDRLRALYLAESGISKALWELRFDVDPDGDGQGNIPKKKLGDGFFWARHNFQTSTLTGTGEVNKARRVVQIKYSAI</sequence>
<proteinExistence type="predicted"/>
<keyword evidence="1" id="KW-1133">Transmembrane helix</keyword>
<dbReference type="Proteomes" id="UP000230052">
    <property type="component" value="Unassembled WGS sequence"/>
</dbReference>
<dbReference type="EMBL" id="PEWV01000012">
    <property type="protein sequence ID" value="PIU42292.1"/>
    <property type="molecule type" value="Genomic_DNA"/>
</dbReference>
<accession>A0A2J0KUW4</accession>
<feature type="transmembrane region" description="Helical" evidence="1">
    <location>
        <begin position="12"/>
        <end position="37"/>
    </location>
</feature>
<evidence type="ECO:0000256" key="1">
    <source>
        <dbReference type="SAM" id="Phobius"/>
    </source>
</evidence>
<keyword evidence="1" id="KW-0812">Transmembrane</keyword>